<dbReference type="EMBL" id="JBHTCM010000009">
    <property type="protein sequence ID" value="MFC7333057.1"/>
    <property type="molecule type" value="Genomic_DNA"/>
</dbReference>
<gene>
    <name evidence="1" type="ORF">ACFQPS_07775</name>
</gene>
<accession>A0ABW2KT48</accession>
<sequence>MTATPTPTNRVTLDALTVMPVGEIAGLPVDQLALLLDDLAEMKARLKRLDDWLNGALALRYGERAQALRRDQGKLTGIVRIEEADGFVAICDVPKRPEYDQEKLRAAVGTLRSWGSNPDDYVTTEIKVSETKYGAWPPEIRRLFEPARTVRLGKPSFRIERPTPH</sequence>
<evidence type="ECO:0000313" key="2">
    <source>
        <dbReference type="Proteomes" id="UP001596456"/>
    </source>
</evidence>
<dbReference type="RefSeq" id="WP_377357895.1">
    <property type="nucleotide sequence ID" value="NZ_JBHTCM010000009.1"/>
</dbReference>
<keyword evidence="2" id="KW-1185">Reference proteome</keyword>
<dbReference type="Proteomes" id="UP001596456">
    <property type="component" value="Unassembled WGS sequence"/>
</dbReference>
<proteinExistence type="predicted"/>
<organism evidence="1 2">
    <name type="scientific">Rhodocista pekingensis</name>
    <dbReference type="NCBI Taxonomy" id="201185"/>
    <lineage>
        <taxon>Bacteria</taxon>
        <taxon>Pseudomonadati</taxon>
        <taxon>Pseudomonadota</taxon>
        <taxon>Alphaproteobacteria</taxon>
        <taxon>Rhodospirillales</taxon>
        <taxon>Azospirillaceae</taxon>
        <taxon>Rhodocista</taxon>
    </lineage>
</organism>
<protein>
    <submittedName>
        <fullName evidence="1">Uncharacterized protein</fullName>
    </submittedName>
</protein>
<evidence type="ECO:0000313" key="1">
    <source>
        <dbReference type="EMBL" id="MFC7333057.1"/>
    </source>
</evidence>
<reference evidence="2" key="1">
    <citation type="journal article" date="2019" name="Int. J. Syst. Evol. Microbiol.">
        <title>The Global Catalogue of Microorganisms (GCM) 10K type strain sequencing project: providing services to taxonomists for standard genome sequencing and annotation.</title>
        <authorList>
            <consortium name="The Broad Institute Genomics Platform"/>
            <consortium name="The Broad Institute Genome Sequencing Center for Infectious Disease"/>
            <person name="Wu L."/>
            <person name="Ma J."/>
        </authorList>
    </citation>
    <scope>NUCLEOTIDE SEQUENCE [LARGE SCALE GENOMIC DNA]</scope>
    <source>
        <strain evidence="2">CGMCC 1.16275</strain>
    </source>
</reference>
<comment type="caution">
    <text evidence="1">The sequence shown here is derived from an EMBL/GenBank/DDBJ whole genome shotgun (WGS) entry which is preliminary data.</text>
</comment>
<name>A0ABW2KT48_9PROT</name>